<evidence type="ECO:0000313" key="3">
    <source>
        <dbReference type="Proteomes" id="UP000320735"/>
    </source>
</evidence>
<gene>
    <name evidence="2" type="ORF">CA54_06040</name>
</gene>
<protein>
    <submittedName>
        <fullName evidence="2">B12 binding domain protein</fullName>
    </submittedName>
</protein>
<comment type="caution">
    <text evidence="2">The sequence shown here is derived from an EMBL/GenBank/DDBJ whole genome shotgun (WGS) entry which is preliminary data.</text>
</comment>
<dbReference type="Gene3D" id="1.10.1660.10">
    <property type="match status" value="1"/>
</dbReference>
<reference evidence="2 3" key="1">
    <citation type="submission" date="2019-02" db="EMBL/GenBank/DDBJ databases">
        <title>Deep-cultivation of Planctomycetes and their phenomic and genomic characterization uncovers novel biology.</title>
        <authorList>
            <person name="Wiegand S."/>
            <person name="Jogler M."/>
            <person name="Boedeker C."/>
            <person name="Pinto D."/>
            <person name="Vollmers J."/>
            <person name="Rivas-Marin E."/>
            <person name="Kohn T."/>
            <person name="Peeters S.H."/>
            <person name="Heuer A."/>
            <person name="Rast P."/>
            <person name="Oberbeckmann S."/>
            <person name="Bunk B."/>
            <person name="Jeske O."/>
            <person name="Meyerdierks A."/>
            <person name="Storesund J.E."/>
            <person name="Kallscheuer N."/>
            <person name="Luecker S."/>
            <person name="Lage O.M."/>
            <person name="Pohl T."/>
            <person name="Merkel B.J."/>
            <person name="Hornburger P."/>
            <person name="Mueller R.-W."/>
            <person name="Bruemmer F."/>
            <person name="Labrenz M."/>
            <person name="Spormann A.M."/>
            <person name="Op Den Camp H."/>
            <person name="Overmann J."/>
            <person name="Amann R."/>
            <person name="Jetten M.S.M."/>
            <person name="Mascher T."/>
            <person name="Medema M.H."/>
            <person name="Devos D.P."/>
            <person name="Kaster A.-K."/>
            <person name="Ovreas L."/>
            <person name="Rohde M."/>
            <person name="Galperin M.Y."/>
            <person name="Jogler C."/>
        </authorList>
    </citation>
    <scope>NUCLEOTIDE SEQUENCE [LARGE SCALE GENOMIC DNA]</scope>
    <source>
        <strain evidence="2 3">CA54</strain>
    </source>
</reference>
<dbReference type="Gene3D" id="1.10.1240.10">
    <property type="entry name" value="Methionine synthase domain"/>
    <property type="match status" value="1"/>
</dbReference>
<dbReference type="EMBL" id="SJPP01000001">
    <property type="protein sequence ID" value="TWU11793.1"/>
    <property type="molecule type" value="Genomic_DNA"/>
</dbReference>
<evidence type="ECO:0000313" key="2">
    <source>
        <dbReference type="EMBL" id="TWU11793.1"/>
    </source>
</evidence>
<dbReference type="InterPro" id="IPR036594">
    <property type="entry name" value="Meth_synthase_dom"/>
</dbReference>
<accession>A0A5C6BHY6</accession>
<dbReference type="GO" id="GO:0046872">
    <property type="term" value="F:metal ion binding"/>
    <property type="evidence" value="ECO:0007669"/>
    <property type="project" value="InterPro"/>
</dbReference>
<dbReference type="InterPro" id="IPR003759">
    <property type="entry name" value="Cbl-bd_cap"/>
</dbReference>
<dbReference type="AlphaFoldDB" id="A0A5C6BHY6"/>
<dbReference type="SUPFAM" id="SSF46955">
    <property type="entry name" value="Putative DNA-binding domain"/>
    <property type="match status" value="1"/>
</dbReference>
<dbReference type="Pfam" id="PF12728">
    <property type="entry name" value="HTH_17"/>
    <property type="match status" value="1"/>
</dbReference>
<dbReference type="InterPro" id="IPR036724">
    <property type="entry name" value="Cobalamin-bd_sf"/>
</dbReference>
<dbReference type="RefSeq" id="WP_231962942.1">
    <property type="nucleotide sequence ID" value="NZ_SJPP01000001.1"/>
</dbReference>
<organism evidence="2 3">
    <name type="scientific">Symmachiella macrocystis</name>
    <dbReference type="NCBI Taxonomy" id="2527985"/>
    <lineage>
        <taxon>Bacteria</taxon>
        <taxon>Pseudomonadati</taxon>
        <taxon>Planctomycetota</taxon>
        <taxon>Planctomycetia</taxon>
        <taxon>Planctomycetales</taxon>
        <taxon>Planctomycetaceae</taxon>
        <taxon>Symmachiella</taxon>
    </lineage>
</organism>
<dbReference type="Pfam" id="PF02607">
    <property type="entry name" value="B12-binding_2"/>
    <property type="match status" value="1"/>
</dbReference>
<dbReference type="Gene3D" id="3.40.50.280">
    <property type="entry name" value="Cobalamin-binding domain"/>
    <property type="match status" value="1"/>
</dbReference>
<dbReference type="InterPro" id="IPR006158">
    <property type="entry name" value="Cobalamin-bd"/>
</dbReference>
<dbReference type="InterPro" id="IPR009061">
    <property type="entry name" value="DNA-bd_dom_put_sf"/>
</dbReference>
<dbReference type="GO" id="GO:0031419">
    <property type="term" value="F:cobalamin binding"/>
    <property type="evidence" value="ECO:0007669"/>
    <property type="project" value="InterPro"/>
</dbReference>
<keyword evidence="3" id="KW-1185">Reference proteome</keyword>
<feature type="domain" description="B12-binding" evidence="1">
    <location>
        <begin position="171"/>
        <end position="296"/>
    </location>
</feature>
<dbReference type="Proteomes" id="UP000320735">
    <property type="component" value="Unassembled WGS sequence"/>
</dbReference>
<sequence length="296" mass="31976">MAREVNTMSELVSPKQVARAIGVSESSLKRWCDRGLIETIRTAGGHRKLAISSVLEFIKTSGLNIADPAVLGLPASTGQGPRTLNAAQRQLIKSLVADDEQACRQVVFDLVLANHKFSSIGDAVIAPAFAEIGEKWDCGEVEVYQERHSCEMCLRVLHELRATLPAVDPDAPLAMGGALAGDHYSLSTTLVELVLRENGWNAETLGNNLPAETLVHAIEQKRPKLFWISASHIADTPQFLLDVEQIYATAQANGAALAIGGRAMTEELRKQMTAHAFCDTLGHLESFASTLRPAST</sequence>
<dbReference type="SUPFAM" id="SSF52242">
    <property type="entry name" value="Cobalamin (vitamin B12)-binding domain"/>
    <property type="match status" value="1"/>
</dbReference>
<proteinExistence type="predicted"/>
<evidence type="ECO:0000259" key="1">
    <source>
        <dbReference type="PROSITE" id="PS51332"/>
    </source>
</evidence>
<name>A0A5C6BHY6_9PLAN</name>
<dbReference type="InterPro" id="IPR041657">
    <property type="entry name" value="HTH_17"/>
</dbReference>
<dbReference type="PROSITE" id="PS51332">
    <property type="entry name" value="B12_BINDING"/>
    <property type="match status" value="1"/>
</dbReference>